<dbReference type="GO" id="GO:0003684">
    <property type="term" value="F:damaged DNA binding"/>
    <property type="evidence" value="ECO:0007669"/>
    <property type="project" value="TreeGrafter"/>
</dbReference>
<name>A0A6G0YQN6_APHCR</name>
<dbReference type="CDD" id="cd17741">
    <property type="entry name" value="BRCT_nibrin"/>
    <property type="match status" value="1"/>
</dbReference>
<evidence type="ECO:0000256" key="5">
    <source>
        <dbReference type="ARBA" id="ARBA00023204"/>
    </source>
</evidence>
<organism evidence="9 10">
    <name type="scientific">Aphis craccivora</name>
    <name type="common">Cowpea aphid</name>
    <dbReference type="NCBI Taxonomy" id="307492"/>
    <lineage>
        <taxon>Eukaryota</taxon>
        <taxon>Metazoa</taxon>
        <taxon>Ecdysozoa</taxon>
        <taxon>Arthropoda</taxon>
        <taxon>Hexapoda</taxon>
        <taxon>Insecta</taxon>
        <taxon>Pterygota</taxon>
        <taxon>Neoptera</taxon>
        <taxon>Paraneoptera</taxon>
        <taxon>Hemiptera</taxon>
        <taxon>Sternorrhyncha</taxon>
        <taxon>Aphidomorpha</taxon>
        <taxon>Aphidoidea</taxon>
        <taxon>Aphididae</taxon>
        <taxon>Aphidini</taxon>
        <taxon>Aphis</taxon>
        <taxon>Aphis</taxon>
    </lineage>
</organism>
<evidence type="ECO:0000313" key="9">
    <source>
        <dbReference type="EMBL" id="KAF0760038.1"/>
    </source>
</evidence>
<keyword evidence="4" id="KW-0227">DNA damage</keyword>
<dbReference type="InterPro" id="IPR036420">
    <property type="entry name" value="BRCT_dom_sf"/>
</dbReference>
<keyword evidence="5" id="KW-0234">DNA repair</keyword>
<dbReference type="GO" id="GO:0007095">
    <property type="term" value="P:mitotic G2 DNA damage checkpoint signaling"/>
    <property type="evidence" value="ECO:0007669"/>
    <property type="project" value="InterPro"/>
</dbReference>
<dbReference type="GO" id="GO:0005694">
    <property type="term" value="C:chromosome"/>
    <property type="evidence" value="ECO:0007669"/>
    <property type="project" value="UniProtKB-SubCell"/>
</dbReference>
<dbReference type="Pfam" id="PF16508">
    <property type="entry name" value="NIBRIN_BRCT_II"/>
    <property type="match status" value="1"/>
</dbReference>
<comment type="caution">
    <text evidence="9">The sequence shown here is derived from an EMBL/GenBank/DDBJ whole genome shotgun (WGS) entry which is preliminary data.</text>
</comment>
<dbReference type="GO" id="GO:0000724">
    <property type="term" value="P:double-strand break repair via homologous recombination"/>
    <property type="evidence" value="ECO:0007669"/>
    <property type="project" value="TreeGrafter"/>
</dbReference>
<comment type="subcellular location">
    <subcellularLocation>
        <location evidence="2">Chromosome</location>
    </subcellularLocation>
    <subcellularLocation>
        <location evidence="1">Nucleus</location>
    </subcellularLocation>
</comment>
<evidence type="ECO:0000256" key="3">
    <source>
        <dbReference type="ARBA" id="ARBA00022454"/>
    </source>
</evidence>
<sequence>MDCGKQNDLLLSIPTLINEKTQECYDVLLKKTHLVGRSGFGADLEISDDTSISRSHAHLILVKKKFGSKAKLFLTLEDKKSKYGTFINDFDERIISDCPRVLKVGDKIRFGIMDSIWTVVKYPLIVCPSTLKSAEKEILKNLMAKIGGEVSRDWSDKCSHLCMNSVTVTEKVLLCLVSAKSIVLLKYFIDLYEALSPDSLSELPFCVDYKPKLVESLLNPSTLSLDVNNKRKKIFSGKTFICSTVNQLNRISKLVKLAGEHGFKTNIVCKKHYIIFCDLGGEIINYSDGILSDDDILSCTNYILMQQDSKSLEVNNAYQRILEKLRMMNKRSIPENDIGFAIIFSNTAKHCNTNYNISLVNLESQPNVIKSHDSVILAPETEVLTVNDSEIFSVNTIPDSLANTQSAFKRPLELVNDSEDIIIPTKRPLLAYNEDKINNAKTITVEDLFQQVIEPTPSSSNHNVQCPASKTPTVDNVYTNDLCLTTIPSSHYSSNTNENWLQGTIAENNINNANDLLSKATENQAVPTKRKISNDFPVFNWESEDPFNYMDIDEIEEHPKKKAKKKNMDSIFLTEVDTSSNNKNKPSKTVETNVDVAIDPNFVMNLLSEAKGTGQFIDASILPDKSSIMHEDTEHDYLLNSVIVETISMVVSRPTQTTNSNQENNTNLKNFKKFKKKGPTIRIPYIVPMEYTQID</sequence>
<comment type="similarity">
    <text evidence="7">Belongs to the Nibrin family.</text>
</comment>
<reference evidence="9 10" key="1">
    <citation type="submission" date="2019-08" db="EMBL/GenBank/DDBJ databases">
        <title>Whole genome of Aphis craccivora.</title>
        <authorList>
            <person name="Voronova N.V."/>
            <person name="Shulinski R.S."/>
            <person name="Bandarenka Y.V."/>
            <person name="Zhorov D.G."/>
            <person name="Warner D."/>
        </authorList>
    </citation>
    <scope>NUCLEOTIDE SEQUENCE [LARGE SCALE GENOMIC DNA]</scope>
    <source>
        <strain evidence="9">180601</strain>
        <tissue evidence="9">Whole Body</tissue>
    </source>
</reference>
<dbReference type="Gene3D" id="2.60.200.20">
    <property type="match status" value="1"/>
</dbReference>
<accession>A0A6G0YQN6</accession>
<dbReference type="AlphaFoldDB" id="A0A6G0YQN6"/>
<evidence type="ECO:0000256" key="6">
    <source>
        <dbReference type="ARBA" id="ARBA00023242"/>
    </source>
</evidence>
<dbReference type="Pfam" id="PF00498">
    <property type="entry name" value="FHA"/>
    <property type="match status" value="1"/>
</dbReference>
<evidence type="ECO:0000256" key="4">
    <source>
        <dbReference type="ARBA" id="ARBA00022763"/>
    </source>
</evidence>
<dbReference type="Proteomes" id="UP000478052">
    <property type="component" value="Unassembled WGS sequence"/>
</dbReference>
<protein>
    <submittedName>
        <fullName evidence="9">Nibrin</fullName>
    </submittedName>
</protein>
<dbReference type="InterPro" id="IPR000253">
    <property type="entry name" value="FHA_dom"/>
</dbReference>
<evidence type="ECO:0000259" key="8">
    <source>
        <dbReference type="PROSITE" id="PS50006"/>
    </source>
</evidence>
<dbReference type="Gene3D" id="3.40.50.10980">
    <property type="entry name" value="Nibrin, BRCT2 domain"/>
    <property type="match status" value="1"/>
</dbReference>
<dbReference type="PROSITE" id="PS50006">
    <property type="entry name" value="FHA_DOMAIN"/>
    <property type="match status" value="1"/>
</dbReference>
<evidence type="ECO:0000256" key="1">
    <source>
        <dbReference type="ARBA" id="ARBA00004123"/>
    </source>
</evidence>
<dbReference type="PANTHER" id="PTHR12162:SF0">
    <property type="entry name" value="NIBRIN"/>
    <property type="match status" value="1"/>
</dbReference>
<keyword evidence="6" id="KW-0539">Nucleus</keyword>
<gene>
    <name evidence="9" type="ORF">FWK35_00014134</name>
</gene>
<dbReference type="InterPro" id="IPR032429">
    <property type="entry name" value="Nibrin_BRCT2"/>
</dbReference>
<dbReference type="OrthoDB" id="552194at2759"/>
<dbReference type="InterPro" id="IPR043014">
    <property type="entry name" value="Nibrin_BRCT2_sf"/>
</dbReference>
<feature type="domain" description="FHA" evidence="8">
    <location>
        <begin position="33"/>
        <end position="92"/>
    </location>
</feature>
<proteinExistence type="inferred from homology"/>
<evidence type="ECO:0000256" key="7">
    <source>
        <dbReference type="ARBA" id="ARBA00044757"/>
    </source>
</evidence>
<dbReference type="PANTHER" id="PTHR12162">
    <property type="entry name" value="NIBRIN-RELATED"/>
    <property type="match status" value="1"/>
</dbReference>
<dbReference type="SUPFAM" id="SSF49879">
    <property type="entry name" value="SMAD/FHA domain"/>
    <property type="match status" value="1"/>
</dbReference>
<dbReference type="InterPro" id="IPR008984">
    <property type="entry name" value="SMAD_FHA_dom_sf"/>
</dbReference>
<dbReference type="CDD" id="cd22667">
    <property type="entry name" value="FHA_NBN"/>
    <property type="match status" value="1"/>
</dbReference>
<dbReference type="InterPro" id="IPR040227">
    <property type="entry name" value="Nibrin-rel"/>
</dbReference>
<evidence type="ECO:0000313" key="10">
    <source>
        <dbReference type="Proteomes" id="UP000478052"/>
    </source>
</evidence>
<evidence type="ECO:0000256" key="2">
    <source>
        <dbReference type="ARBA" id="ARBA00004286"/>
    </source>
</evidence>
<dbReference type="Gene3D" id="3.40.50.10190">
    <property type="entry name" value="BRCT domain"/>
    <property type="match status" value="1"/>
</dbReference>
<dbReference type="SUPFAM" id="SSF52113">
    <property type="entry name" value="BRCT domain"/>
    <property type="match status" value="1"/>
</dbReference>
<keyword evidence="10" id="KW-1185">Reference proteome</keyword>
<dbReference type="EMBL" id="VUJU01002805">
    <property type="protein sequence ID" value="KAF0760038.1"/>
    <property type="molecule type" value="Genomic_DNA"/>
</dbReference>
<keyword evidence="3" id="KW-0158">Chromosome</keyword>
<dbReference type="GO" id="GO:0030870">
    <property type="term" value="C:Mre11 complex"/>
    <property type="evidence" value="ECO:0007669"/>
    <property type="project" value="InterPro"/>
</dbReference>